<accession>A0ABV4VH28</accession>
<evidence type="ECO:0000313" key="2">
    <source>
        <dbReference type="Proteomes" id="UP001576708"/>
    </source>
</evidence>
<name>A0ABV4VH28_9GAMM</name>
<dbReference type="RefSeq" id="WP_263161720.1">
    <property type="nucleotide sequence ID" value="NZ_JBCATE010000002.1"/>
</dbReference>
<sequence>MQLPEQANNQDIIIGSGWIVAVKDGWALPGGGFTTNRAVAIRAAKGIHRASVKR</sequence>
<organism evidence="1 2">
    <name type="scientific">Shewanella mangrovisoli</name>
    <dbReference type="NCBI Taxonomy" id="2864211"/>
    <lineage>
        <taxon>Bacteria</taxon>
        <taxon>Pseudomonadati</taxon>
        <taxon>Pseudomonadota</taxon>
        <taxon>Gammaproteobacteria</taxon>
        <taxon>Alteromonadales</taxon>
        <taxon>Shewanellaceae</taxon>
        <taxon>Shewanella</taxon>
    </lineage>
</organism>
<proteinExistence type="predicted"/>
<reference evidence="1 2" key="1">
    <citation type="submission" date="2024-09" db="EMBL/GenBank/DDBJ databases">
        <authorList>
            <person name="Zhang Y."/>
        </authorList>
    </citation>
    <scope>NUCLEOTIDE SEQUENCE [LARGE SCALE GENOMIC DNA]</scope>
    <source>
        <strain evidence="1 2">ZJ318</strain>
    </source>
</reference>
<gene>
    <name evidence="1" type="ORF">ACE02W_07360</name>
</gene>
<protein>
    <submittedName>
        <fullName evidence="1">Uncharacterized protein</fullName>
    </submittedName>
</protein>
<keyword evidence="2" id="KW-1185">Reference proteome</keyword>
<comment type="caution">
    <text evidence="1">The sequence shown here is derived from an EMBL/GenBank/DDBJ whole genome shotgun (WGS) entry which is preliminary data.</text>
</comment>
<evidence type="ECO:0000313" key="1">
    <source>
        <dbReference type="EMBL" id="MFB2619613.1"/>
    </source>
</evidence>
<dbReference type="EMBL" id="JBHFGU010000002">
    <property type="protein sequence ID" value="MFB2619613.1"/>
    <property type="molecule type" value="Genomic_DNA"/>
</dbReference>
<dbReference type="Proteomes" id="UP001576708">
    <property type="component" value="Unassembled WGS sequence"/>
</dbReference>